<protein>
    <submittedName>
        <fullName evidence="2">Uncharacterized protein</fullName>
    </submittedName>
</protein>
<keyword evidence="3" id="KW-1185">Reference proteome</keyword>
<feature type="region of interest" description="Disordered" evidence="1">
    <location>
        <begin position="132"/>
        <end position="151"/>
    </location>
</feature>
<evidence type="ECO:0000256" key="1">
    <source>
        <dbReference type="SAM" id="MobiDB-lite"/>
    </source>
</evidence>
<dbReference type="Proteomes" id="UP001501822">
    <property type="component" value="Unassembled WGS sequence"/>
</dbReference>
<dbReference type="EMBL" id="BAAABM010000037">
    <property type="protein sequence ID" value="GAA0345946.1"/>
    <property type="molecule type" value="Genomic_DNA"/>
</dbReference>
<proteinExistence type="predicted"/>
<evidence type="ECO:0000313" key="2">
    <source>
        <dbReference type="EMBL" id="GAA0345946.1"/>
    </source>
</evidence>
<name>A0ABN0WSZ0_9ACTN</name>
<evidence type="ECO:0000313" key="3">
    <source>
        <dbReference type="Proteomes" id="UP001501822"/>
    </source>
</evidence>
<comment type="caution">
    <text evidence="2">The sequence shown here is derived from an EMBL/GenBank/DDBJ whole genome shotgun (WGS) entry which is preliminary data.</text>
</comment>
<reference evidence="2 3" key="1">
    <citation type="journal article" date="2019" name="Int. J. Syst. Evol. Microbiol.">
        <title>The Global Catalogue of Microorganisms (GCM) 10K type strain sequencing project: providing services to taxonomists for standard genome sequencing and annotation.</title>
        <authorList>
            <consortium name="The Broad Institute Genomics Platform"/>
            <consortium name="The Broad Institute Genome Sequencing Center for Infectious Disease"/>
            <person name="Wu L."/>
            <person name="Ma J."/>
        </authorList>
    </citation>
    <scope>NUCLEOTIDE SEQUENCE [LARGE SCALE GENOMIC DNA]</scope>
    <source>
        <strain evidence="2 3">JCM 3146</strain>
    </source>
</reference>
<organism evidence="2 3">
    <name type="scientific">Actinoallomurus spadix</name>
    <dbReference type="NCBI Taxonomy" id="79912"/>
    <lineage>
        <taxon>Bacteria</taxon>
        <taxon>Bacillati</taxon>
        <taxon>Actinomycetota</taxon>
        <taxon>Actinomycetes</taxon>
        <taxon>Streptosporangiales</taxon>
        <taxon>Thermomonosporaceae</taxon>
        <taxon>Actinoallomurus</taxon>
    </lineage>
</organism>
<accession>A0ABN0WSZ0</accession>
<sequence>MDVRAVDVEELPLQDPIEIDQLRRRQVPALLRQIVHEAFEGTLEDGEKRGVAVIVRTAGRQCPPRLLDVVTQRRPRRFEQLPEARFLISRGKALITLIDSHSRMLLTPSDKHADHRPAARRPRLLMLAAGVAGMGDTSGTKPSPLRRQRSS</sequence>
<gene>
    <name evidence="2" type="ORF">GCM10010151_39440</name>
</gene>